<dbReference type="Pfam" id="PF03235">
    <property type="entry name" value="GmrSD_N"/>
    <property type="match status" value="1"/>
</dbReference>
<organism evidence="3 4">
    <name type="scientific">Actinophytocola gossypii</name>
    <dbReference type="NCBI Taxonomy" id="2812003"/>
    <lineage>
        <taxon>Bacteria</taxon>
        <taxon>Bacillati</taxon>
        <taxon>Actinomycetota</taxon>
        <taxon>Actinomycetes</taxon>
        <taxon>Pseudonocardiales</taxon>
        <taxon>Pseudonocardiaceae</taxon>
    </lineage>
</organism>
<evidence type="ECO:0000259" key="1">
    <source>
        <dbReference type="Pfam" id="PF03235"/>
    </source>
</evidence>
<reference evidence="3 4" key="1">
    <citation type="submission" date="2021-02" db="EMBL/GenBank/DDBJ databases">
        <title>Actinophytocola xerophila sp. nov., isolated from soil of cotton cropping field.</title>
        <authorList>
            <person name="Huang R."/>
            <person name="Chen X."/>
            <person name="Ge X."/>
            <person name="Liu W."/>
        </authorList>
    </citation>
    <scope>NUCLEOTIDE SEQUENCE [LARGE SCALE GENOMIC DNA]</scope>
    <source>
        <strain evidence="3 4">S1-96</strain>
    </source>
</reference>
<proteinExistence type="predicted"/>
<dbReference type="Proteomes" id="UP001156441">
    <property type="component" value="Unassembled WGS sequence"/>
</dbReference>
<name>A0ABT2J3E6_9PSEU</name>
<comment type="caution">
    <text evidence="3">The sequence shown here is derived from an EMBL/GenBank/DDBJ whole genome shotgun (WGS) entry which is preliminary data.</text>
</comment>
<dbReference type="PANTHER" id="PTHR37292:SF2">
    <property type="entry name" value="DUF262 DOMAIN-CONTAINING PROTEIN"/>
    <property type="match status" value="1"/>
</dbReference>
<dbReference type="Gene3D" id="3.30.950.30">
    <property type="entry name" value="Schlafen, AAA domain"/>
    <property type="match status" value="1"/>
</dbReference>
<evidence type="ECO:0000259" key="2">
    <source>
        <dbReference type="Pfam" id="PF04326"/>
    </source>
</evidence>
<sequence length="777" mass="87359">MEKKFTSDEVPLGQLLDQARSGSLQLPDFQRGWVWDDNHIKSLLVSISLSYPIGAVMTLRTGNPDVRFRPRPLEGVDLARTVEPEVLLLDGQQRMTSLYLALRSGNPVPTRDDRRNKLSRVYFADINKCLDPNQDPEDAIVSVPEGGVARTFLGETTTDVSTRDKQVASEMFPLGIVFDSEAKGAWQFTYLEHGPGTLEERFGKWRRFQEGVINAFERYQVPTIELAKSTPKEAVCQVFEKVNTGGVSLTVFELLTATYAADDFNLRTDWDERSARLTEHTLLERFEATYFLQILALLSTFDRRRRHLADKPGDDKPPAVSCKRRDILNLRLEDYRKWADQATEALSRVVRFLHAEHIYKAPDLPYATQLVPLAAIFAVLGEQADGHGIHQMLRQWYWCGVFGEMYGGSTETRFAIDLQDVTAWVLNAEDEPRTVREAQFQAQRLLTLRTRNSAAYKGIYALQMKRGGRDFRTGNTIDIHAYFDDAIDIHHIFPQRWCATNGVADRIANCVVNKTAIDAHTIRRMGASAPSKYLARLESNERIEPADLDAILRSHDIDSVALRRDDFAAFFNTRFERLLKQIAEAMGKPVNRTADRSESPYADSRLGAEHVRSSIQAVIDAQESKVAEFKSTGRKNLATGEKDPAIEWGVVKTIAGFMNAHGGTLLVGVNDQGGVVGIEEDFPFVSKRDQDGWELWLTEVVARTLGKASAAELSVQMGQFDEGTVARIDVGPSATPVFATTPLKGDKKPKFLVRINNSTQELEGQEALKYQRSRWPT</sequence>
<protein>
    <submittedName>
        <fullName evidence="3">DUF262 domain-containing protein</fullName>
    </submittedName>
</protein>
<gene>
    <name evidence="3" type="ORF">JT362_04415</name>
</gene>
<evidence type="ECO:0000313" key="4">
    <source>
        <dbReference type="Proteomes" id="UP001156441"/>
    </source>
</evidence>
<evidence type="ECO:0000313" key="3">
    <source>
        <dbReference type="EMBL" id="MCT2582365.1"/>
    </source>
</evidence>
<dbReference type="InterPro" id="IPR007421">
    <property type="entry name" value="Schlafen_AlbA_2_dom"/>
</dbReference>
<dbReference type="RefSeq" id="WP_260189720.1">
    <property type="nucleotide sequence ID" value="NZ_JAFFZE010000005.1"/>
</dbReference>
<feature type="domain" description="GmrSD restriction endonucleases N-terminal" evidence="1">
    <location>
        <begin position="12"/>
        <end position="259"/>
    </location>
</feature>
<dbReference type="InterPro" id="IPR038461">
    <property type="entry name" value="Schlafen_AlbA_2_dom_sf"/>
</dbReference>
<dbReference type="EMBL" id="JAFFZE010000005">
    <property type="protein sequence ID" value="MCT2582365.1"/>
    <property type="molecule type" value="Genomic_DNA"/>
</dbReference>
<dbReference type="InterPro" id="IPR004919">
    <property type="entry name" value="GmrSD_N"/>
</dbReference>
<dbReference type="Pfam" id="PF04326">
    <property type="entry name" value="SLFN_AlbA_2"/>
    <property type="match status" value="1"/>
</dbReference>
<keyword evidence="4" id="KW-1185">Reference proteome</keyword>
<accession>A0ABT2J3E6</accession>
<dbReference type="PANTHER" id="PTHR37292">
    <property type="entry name" value="VNG6097C"/>
    <property type="match status" value="1"/>
</dbReference>
<feature type="domain" description="Schlafen AlbA-2" evidence="2">
    <location>
        <begin position="623"/>
        <end position="762"/>
    </location>
</feature>